<dbReference type="EMBL" id="BAMV01000012">
    <property type="protein sequence ID" value="GAN60529.1"/>
    <property type="molecule type" value="Genomic_DNA"/>
</dbReference>
<organism evidence="2 3">
    <name type="scientific">Acetobacter cibinongensis</name>
    <dbReference type="NCBI Taxonomy" id="146475"/>
    <lineage>
        <taxon>Bacteria</taxon>
        <taxon>Pseudomonadati</taxon>
        <taxon>Pseudomonadota</taxon>
        <taxon>Alphaproteobacteria</taxon>
        <taxon>Acetobacterales</taxon>
        <taxon>Acetobacteraceae</taxon>
        <taxon>Acetobacter</taxon>
    </lineage>
</organism>
<dbReference type="AlphaFoldDB" id="A0A0D6N3K0"/>
<feature type="region of interest" description="Disordered" evidence="1">
    <location>
        <begin position="93"/>
        <end position="115"/>
    </location>
</feature>
<protein>
    <submittedName>
        <fullName evidence="2">Uncharacterized protein</fullName>
    </submittedName>
</protein>
<accession>A0A0D6N3K0</accession>
<evidence type="ECO:0000256" key="1">
    <source>
        <dbReference type="SAM" id="MobiDB-lite"/>
    </source>
</evidence>
<dbReference type="RefSeq" id="WP_146806977.1">
    <property type="nucleotide sequence ID" value="NZ_BAMV01000012.1"/>
</dbReference>
<name>A0A0D6N3K0_9PROT</name>
<sequence>MVSKAISTLMEWAEDKQADASGLPSAPSNHPSAGINAAALIKELEWLECEIVLKDSQPVIRGNKAAITPDLLELLKAGREQIIEHLTAQASADCEQEVTLGPPQPESLPAKHCEQSGIRRDPETGKLYIFGDPDPRWLKERGWEWNEKQCRFMAPYPHDRSDPHPRYFVSARPAKKDNRMTGGGPCSLCGFTHWWRKVGDTSEGWTCSVCHPAPNGIATITPHSQNTLDATA</sequence>
<evidence type="ECO:0000313" key="3">
    <source>
        <dbReference type="Proteomes" id="UP000032671"/>
    </source>
</evidence>
<gene>
    <name evidence="2" type="ORF">Abci_012_002</name>
</gene>
<dbReference type="Proteomes" id="UP000032671">
    <property type="component" value="Unassembled WGS sequence"/>
</dbReference>
<proteinExistence type="predicted"/>
<reference evidence="2 3" key="1">
    <citation type="submission" date="2012-11" db="EMBL/GenBank/DDBJ databases">
        <title>Whole genome sequence of Acetobacter cibinongensis 4H-1.</title>
        <authorList>
            <person name="Azuma Y."/>
            <person name="Higashiura N."/>
            <person name="Hirakawa H."/>
            <person name="Matsushita K."/>
        </authorList>
    </citation>
    <scope>NUCLEOTIDE SEQUENCE [LARGE SCALE GENOMIC DNA]</scope>
    <source>
        <strain evidence="2 3">4H-1</strain>
    </source>
</reference>
<evidence type="ECO:0000313" key="2">
    <source>
        <dbReference type="EMBL" id="GAN60529.1"/>
    </source>
</evidence>
<comment type="caution">
    <text evidence="2">The sequence shown here is derived from an EMBL/GenBank/DDBJ whole genome shotgun (WGS) entry which is preliminary data.</text>
</comment>